<proteinExistence type="predicted"/>
<accession>A0A0M3IGQ7</accession>
<organism evidence="1 2">
    <name type="scientific">Ascaris lumbricoides</name>
    <name type="common">Giant roundworm</name>
    <dbReference type="NCBI Taxonomy" id="6252"/>
    <lineage>
        <taxon>Eukaryota</taxon>
        <taxon>Metazoa</taxon>
        <taxon>Ecdysozoa</taxon>
        <taxon>Nematoda</taxon>
        <taxon>Chromadorea</taxon>
        <taxon>Rhabditida</taxon>
        <taxon>Spirurina</taxon>
        <taxon>Ascaridomorpha</taxon>
        <taxon>Ascaridoidea</taxon>
        <taxon>Ascarididae</taxon>
        <taxon>Ascaris</taxon>
    </lineage>
</organism>
<reference evidence="2" key="1">
    <citation type="submission" date="2017-02" db="UniProtKB">
        <authorList>
            <consortium name="WormBaseParasite"/>
        </authorList>
    </citation>
    <scope>IDENTIFICATION</scope>
</reference>
<dbReference type="WBParaSite" id="ALUE_0001752001-mRNA-1">
    <property type="protein sequence ID" value="ALUE_0001752001-mRNA-1"/>
    <property type="gene ID" value="ALUE_0001752001"/>
</dbReference>
<protein>
    <submittedName>
        <fullName evidence="2">Uncharacterized protein</fullName>
    </submittedName>
</protein>
<dbReference type="AlphaFoldDB" id="A0A0M3IGQ7"/>
<dbReference type="Proteomes" id="UP000036681">
    <property type="component" value="Unplaced"/>
</dbReference>
<name>A0A0M3IGQ7_ASCLU</name>
<evidence type="ECO:0000313" key="1">
    <source>
        <dbReference type="Proteomes" id="UP000036681"/>
    </source>
</evidence>
<evidence type="ECO:0000313" key="2">
    <source>
        <dbReference type="WBParaSite" id="ALUE_0001752001-mRNA-1"/>
    </source>
</evidence>
<sequence length="96" mass="10673">MELRGPKILSGILIRTGNMQNPRDLLDHNTKLLSRRSDSTEFITLGVFSDLGYVNVDLQDSIQTASVKIVCGKDSDNGVVISEVLFRMNTEAFPFI</sequence>
<keyword evidence="1" id="KW-1185">Reference proteome</keyword>